<dbReference type="SUPFAM" id="SSF57716">
    <property type="entry name" value="Glucocorticoid receptor-like (DNA-binding domain)"/>
    <property type="match status" value="1"/>
</dbReference>
<evidence type="ECO:0000256" key="3">
    <source>
        <dbReference type="HAMAP-Rule" id="MF_00649"/>
    </source>
</evidence>
<dbReference type="RefSeq" id="WP_373854193.1">
    <property type="nucleotide sequence ID" value="NZ_UAPU01000007.1"/>
</dbReference>
<dbReference type="PANTHER" id="PTHR36150">
    <property type="entry name" value="DNA GYRASE INHIBITOR YACG"/>
    <property type="match status" value="1"/>
</dbReference>
<dbReference type="Proteomes" id="UP000250086">
    <property type="component" value="Unassembled WGS sequence"/>
</dbReference>
<feature type="binding site" evidence="3">
    <location>
        <position position="38"/>
    </location>
    <ligand>
        <name>Zn(2+)</name>
        <dbReference type="ChEBI" id="CHEBI:29105"/>
    </ligand>
</feature>
<keyword evidence="2 3" id="KW-0862">Zinc</keyword>
<comment type="cofactor">
    <cofactor evidence="3">
        <name>Zn(2+)</name>
        <dbReference type="ChEBI" id="CHEBI:29105"/>
    </cofactor>
    <text evidence="3">Binds 1 zinc ion.</text>
</comment>
<dbReference type="Gene3D" id="3.30.50.10">
    <property type="entry name" value="Erythroid Transcription Factor GATA-1, subunit A"/>
    <property type="match status" value="1"/>
</dbReference>
<feature type="binding site" evidence="3">
    <location>
        <position position="58"/>
    </location>
    <ligand>
        <name>Zn(2+)</name>
        <dbReference type="ChEBI" id="CHEBI:29105"/>
    </ligand>
</feature>
<dbReference type="GO" id="GO:0006355">
    <property type="term" value="P:regulation of DNA-templated transcription"/>
    <property type="evidence" value="ECO:0007669"/>
    <property type="project" value="InterPro"/>
</dbReference>
<evidence type="ECO:0000256" key="2">
    <source>
        <dbReference type="ARBA" id="ARBA00022833"/>
    </source>
</evidence>
<dbReference type="GO" id="GO:0008657">
    <property type="term" value="F:DNA topoisomerase type II (double strand cut, ATP-hydrolyzing) inhibitor activity"/>
    <property type="evidence" value="ECO:0007669"/>
    <property type="project" value="UniProtKB-UniRule"/>
</dbReference>
<proteinExistence type="inferred from homology"/>
<keyword evidence="1 3" id="KW-0479">Metal-binding</keyword>
<organism evidence="4 5">
    <name type="scientific">Anaerobiospirillum thomasii</name>
    <dbReference type="NCBI Taxonomy" id="179995"/>
    <lineage>
        <taxon>Bacteria</taxon>
        <taxon>Pseudomonadati</taxon>
        <taxon>Pseudomonadota</taxon>
        <taxon>Gammaproteobacteria</taxon>
        <taxon>Aeromonadales</taxon>
        <taxon>Succinivibrionaceae</taxon>
        <taxon>Anaerobiospirillum</taxon>
    </lineage>
</organism>
<name>A0A2X0WGX6_9GAMM</name>
<gene>
    <name evidence="3 4" type="primary">yacG</name>
    <name evidence="4" type="ORF">NCTC13093_01036</name>
</gene>
<evidence type="ECO:0000313" key="4">
    <source>
        <dbReference type="EMBL" id="SPT69657.1"/>
    </source>
</evidence>
<accession>A0A2X0WGX6</accession>
<dbReference type="HAMAP" id="MF_00649">
    <property type="entry name" value="DNA_gyrase_inhibitor_YacG"/>
    <property type="match status" value="1"/>
</dbReference>
<feature type="binding site" evidence="3">
    <location>
        <position position="35"/>
    </location>
    <ligand>
        <name>Zn(2+)</name>
        <dbReference type="ChEBI" id="CHEBI:29105"/>
    </ligand>
</feature>
<dbReference type="InterPro" id="IPR013088">
    <property type="entry name" value="Znf_NHR/GATA"/>
</dbReference>
<dbReference type="InterPro" id="IPR005584">
    <property type="entry name" value="DNA_gyrase_inhibitor_YacG"/>
</dbReference>
<reference evidence="4 5" key="1">
    <citation type="submission" date="2018-06" db="EMBL/GenBank/DDBJ databases">
        <authorList>
            <consortium name="Pathogen Informatics"/>
            <person name="Doyle S."/>
        </authorList>
    </citation>
    <scope>NUCLEOTIDE SEQUENCE [LARGE SCALE GENOMIC DNA]</scope>
    <source>
        <strain evidence="4 5">NCTC13093</strain>
    </source>
</reference>
<evidence type="ECO:0000256" key="1">
    <source>
        <dbReference type="ARBA" id="ARBA00022723"/>
    </source>
</evidence>
<dbReference type="AlphaFoldDB" id="A0A2X0WGX6"/>
<sequence length="95" mass="10622">MSLKNLLPDGTYDEIIKESGIEPEQTQGKVLKVACPTCKKELIYSSANPFRPFCSERCKLIDLGAWANDEIKLKGKDALEDEDADQIVDPNLPRL</sequence>
<dbReference type="Pfam" id="PF03884">
    <property type="entry name" value="YacG"/>
    <property type="match status" value="1"/>
</dbReference>
<dbReference type="GO" id="GO:0008270">
    <property type="term" value="F:zinc ion binding"/>
    <property type="evidence" value="ECO:0007669"/>
    <property type="project" value="UniProtKB-UniRule"/>
</dbReference>
<comment type="similarity">
    <text evidence="3">Belongs to the DNA gyrase inhibitor YacG family.</text>
</comment>
<feature type="binding site" evidence="3">
    <location>
        <position position="54"/>
    </location>
    <ligand>
        <name>Zn(2+)</name>
        <dbReference type="ChEBI" id="CHEBI:29105"/>
    </ligand>
</feature>
<comment type="subunit">
    <text evidence="3">Interacts with GyrB.</text>
</comment>
<evidence type="ECO:0000313" key="5">
    <source>
        <dbReference type="Proteomes" id="UP000250086"/>
    </source>
</evidence>
<protein>
    <recommendedName>
        <fullName evidence="3">DNA gyrase inhibitor YacG</fullName>
    </recommendedName>
</protein>
<dbReference type="EMBL" id="UAPV01000001">
    <property type="protein sequence ID" value="SPT69657.1"/>
    <property type="molecule type" value="Genomic_DNA"/>
</dbReference>
<dbReference type="PANTHER" id="PTHR36150:SF1">
    <property type="entry name" value="DNA GYRASE INHIBITOR YACG"/>
    <property type="match status" value="1"/>
</dbReference>
<keyword evidence="5" id="KW-1185">Reference proteome</keyword>
<comment type="function">
    <text evidence="3">Inhibits all the catalytic activities of DNA gyrase by preventing its interaction with DNA. Acts by binding directly to the C-terminal domain of GyrB, which probably disrupts DNA binding by the gyrase.</text>
</comment>